<dbReference type="InterPro" id="IPR001173">
    <property type="entry name" value="Glyco_trans_2-like"/>
</dbReference>
<dbReference type="Pfam" id="PF00535">
    <property type="entry name" value="Glycos_transf_2"/>
    <property type="match status" value="1"/>
</dbReference>
<organism evidence="2 3">
    <name type="scientific">Rheinheimera lutimaris</name>
    <dbReference type="NCBI Taxonomy" id="2740584"/>
    <lineage>
        <taxon>Bacteria</taxon>
        <taxon>Pseudomonadati</taxon>
        <taxon>Pseudomonadota</taxon>
        <taxon>Gammaproteobacteria</taxon>
        <taxon>Chromatiales</taxon>
        <taxon>Chromatiaceae</taxon>
        <taxon>Rheinheimera</taxon>
    </lineage>
</organism>
<evidence type="ECO:0000313" key="3">
    <source>
        <dbReference type="Proteomes" id="UP000523161"/>
    </source>
</evidence>
<dbReference type="Proteomes" id="UP000523161">
    <property type="component" value="Unassembled WGS sequence"/>
</dbReference>
<gene>
    <name evidence="2" type="ORF">HRH59_06555</name>
</gene>
<keyword evidence="2" id="KW-0808">Transferase</keyword>
<dbReference type="RefSeq" id="WP_173500471.1">
    <property type="nucleotide sequence ID" value="NZ_JABSOD010000005.1"/>
</dbReference>
<comment type="caution">
    <text evidence="2">The sequence shown here is derived from an EMBL/GenBank/DDBJ whole genome shotgun (WGS) entry which is preliminary data.</text>
</comment>
<reference evidence="2 3" key="1">
    <citation type="submission" date="2020-06" db="EMBL/GenBank/DDBJ databases">
        <title>Rheinheimera sp. nov., a marine bacterium isolated from coastal.</title>
        <authorList>
            <person name="Yu Q."/>
            <person name="Qi Y."/>
            <person name="Pu J."/>
        </authorList>
    </citation>
    <scope>NUCLEOTIDE SEQUENCE [LARGE SCALE GENOMIC DNA]</scope>
    <source>
        <strain evidence="2 3">YQF-2</strain>
    </source>
</reference>
<accession>A0A7Y5APN5</accession>
<protein>
    <submittedName>
        <fullName evidence="2">Glycosyltransferase</fullName>
    </submittedName>
</protein>
<feature type="domain" description="Glycosyltransferase 2-like" evidence="1">
    <location>
        <begin position="8"/>
        <end position="113"/>
    </location>
</feature>
<dbReference type="SUPFAM" id="SSF53448">
    <property type="entry name" value="Nucleotide-diphospho-sugar transferases"/>
    <property type="match status" value="1"/>
</dbReference>
<keyword evidence="3" id="KW-1185">Reference proteome</keyword>
<dbReference type="GO" id="GO:0016740">
    <property type="term" value="F:transferase activity"/>
    <property type="evidence" value="ECO:0007669"/>
    <property type="project" value="UniProtKB-KW"/>
</dbReference>
<sequence>MNNNLAPIVLFVYSRLEHVKSTIEALLNNDLAEYSDLLVYSDGAKSDSDRANVQLVREYFHSVTGFKSVTVIERSENLGLAANIIDGVSTVTAKYGKAIVLEDDIVTSPQFLKFMNYALDFYQDKKSVWHISGWNYPIDPTSLGDAFLWRGMNCWGWATWQDRWQHFAKNPARLLSEWTTTQKQRFDLENSGVFWSQVEDNYSGKRNTWAIFWYATIFEHNGLCLNPSVTYVHNVGHDGSGENCGTVDVYAGSLQSQDKTPELPTVYEESTIALSRIKAFYKGLQRPLLVRVINKISRSVLGKNII</sequence>
<name>A0A7Y5APN5_9GAMM</name>
<evidence type="ECO:0000259" key="1">
    <source>
        <dbReference type="Pfam" id="PF00535"/>
    </source>
</evidence>
<dbReference type="EMBL" id="JABSOD010000005">
    <property type="protein sequence ID" value="NRQ42228.1"/>
    <property type="molecule type" value="Genomic_DNA"/>
</dbReference>
<evidence type="ECO:0000313" key="2">
    <source>
        <dbReference type="EMBL" id="NRQ42228.1"/>
    </source>
</evidence>
<dbReference type="AlphaFoldDB" id="A0A7Y5APN5"/>
<dbReference type="Gene3D" id="3.90.550.10">
    <property type="entry name" value="Spore Coat Polysaccharide Biosynthesis Protein SpsA, Chain A"/>
    <property type="match status" value="1"/>
</dbReference>
<dbReference type="InterPro" id="IPR029044">
    <property type="entry name" value="Nucleotide-diphossugar_trans"/>
</dbReference>
<proteinExistence type="predicted"/>